<feature type="region of interest" description="Disordered" evidence="1">
    <location>
        <begin position="53"/>
        <end position="81"/>
    </location>
</feature>
<sequence>GVVGHGAGVHVVAALGGLRHRLKALRETCVNGAAGVHGIGGGAQPQLRGRGLAGIERAHRNAHKRGAGRNAPGGKSGRSLG</sequence>
<proteinExistence type="predicted"/>
<organism evidence="2">
    <name type="scientific">Tanacetum cinerariifolium</name>
    <name type="common">Dalmatian daisy</name>
    <name type="synonym">Chrysanthemum cinerariifolium</name>
    <dbReference type="NCBI Taxonomy" id="118510"/>
    <lineage>
        <taxon>Eukaryota</taxon>
        <taxon>Viridiplantae</taxon>
        <taxon>Streptophyta</taxon>
        <taxon>Embryophyta</taxon>
        <taxon>Tracheophyta</taxon>
        <taxon>Spermatophyta</taxon>
        <taxon>Magnoliopsida</taxon>
        <taxon>eudicotyledons</taxon>
        <taxon>Gunneridae</taxon>
        <taxon>Pentapetalae</taxon>
        <taxon>asterids</taxon>
        <taxon>campanulids</taxon>
        <taxon>Asterales</taxon>
        <taxon>Asteraceae</taxon>
        <taxon>Asteroideae</taxon>
        <taxon>Anthemideae</taxon>
        <taxon>Anthemidinae</taxon>
        <taxon>Tanacetum</taxon>
    </lineage>
</organism>
<name>A0A699XIZ0_TANCI</name>
<reference evidence="2" key="1">
    <citation type="journal article" date="2019" name="Sci. Rep.">
        <title>Draft genome of Tanacetum cinerariifolium, the natural source of mosquito coil.</title>
        <authorList>
            <person name="Yamashiro T."/>
            <person name="Shiraishi A."/>
            <person name="Satake H."/>
            <person name="Nakayama K."/>
        </authorList>
    </citation>
    <scope>NUCLEOTIDE SEQUENCE</scope>
</reference>
<comment type="caution">
    <text evidence="2">The sequence shown here is derived from an EMBL/GenBank/DDBJ whole genome shotgun (WGS) entry which is preliminary data.</text>
</comment>
<feature type="non-terminal residue" evidence="2">
    <location>
        <position position="81"/>
    </location>
</feature>
<evidence type="ECO:0000313" key="2">
    <source>
        <dbReference type="EMBL" id="GFD59895.1"/>
    </source>
</evidence>
<dbReference type="AlphaFoldDB" id="A0A699XIZ0"/>
<feature type="non-terminal residue" evidence="2">
    <location>
        <position position="1"/>
    </location>
</feature>
<dbReference type="EMBL" id="BKCJ011870793">
    <property type="protein sequence ID" value="GFD59895.1"/>
    <property type="molecule type" value="Genomic_DNA"/>
</dbReference>
<protein>
    <submittedName>
        <fullName evidence="2">Uncharacterized protein</fullName>
    </submittedName>
</protein>
<gene>
    <name evidence="2" type="ORF">Tci_931864</name>
</gene>
<evidence type="ECO:0000256" key="1">
    <source>
        <dbReference type="SAM" id="MobiDB-lite"/>
    </source>
</evidence>
<accession>A0A699XIZ0</accession>